<keyword evidence="2" id="KW-1185">Reference proteome</keyword>
<dbReference type="AlphaFoldDB" id="A0A6A9QGY2"/>
<dbReference type="EMBL" id="WFIY01000004">
    <property type="protein sequence ID" value="MUM65464.1"/>
    <property type="molecule type" value="Genomic_DNA"/>
</dbReference>
<dbReference type="Proteomes" id="UP000440125">
    <property type="component" value="Unassembled WGS sequence"/>
</dbReference>
<comment type="caution">
    <text evidence="1">The sequence shown here is derived from an EMBL/GenBank/DDBJ whole genome shotgun (WGS) entry which is preliminary data.</text>
</comment>
<organism evidence="1 2">
    <name type="scientific">Acidianus infernus</name>
    <dbReference type="NCBI Taxonomy" id="12915"/>
    <lineage>
        <taxon>Archaea</taxon>
        <taxon>Thermoproteota</taxon>
        <taxon>Thermoprotei</taxon>
        <taxon>Sulfolobales</taxon>
        <taxon>Sulfolobaceae</taxon>
        <taxon>Acidianus</taxon>
    </lineage>
</organism>
<dbReference type="OrthoDB" id="38858at2157"/>
<proteinExistence type="predicted"/>
<accession>A0A6A9QGY2</accession>
<reference evidence="1 2" key="1">
    <citation type="submission" date="2019-10" db="EMBL/GenBank/DDBJ databases">
        <title>Genome Sequences from Six Type Strain Members of the Archaeal Family Sulfolobaceae: Acidianus ambivalens, Acidianus infernus, Metallosphaera prunae, Stygiolobus azoricus, Sulfolobus metallicus, and Sulfurisphaera ohwakuensis.</title>
        <authorList>
            <person name="Counts J.A."/>
            <person name="Kelly R.M."/>
        </authorList>
    </citation>
    <scope>NUCLEOTIDE SEQUENCE [LARGE SCALE GENOMIC DNA]</scope>
    <source>
        <strain evidence="1 2">DSM 3191</strain>
    </source>
</reference>
<evidence type="ECO:0000313" key="1">
    <source>
        <dbReference type="EMBL" id="MUM65464.1"/>
    </source>
</evidence>
<sequence length="160" mass="19137">MSSRELQEDKWPGKFEITDDDIKEVEDFMLKIINGDSYYEDRNNNNENLHTLTYNVKEQFKKSLTDEILDKGYVIMNNQNISINAHPNLVKIPFDDERSIVTFKDTIELLLSLFSIYKEEENIEDKIPKRLVPLFILLKRSGLIYFDWKDKKYKLTTNYR</sequence>
<evidence type="ECO:0000313" key="2">
    <source>
        <dbReference type="Proteomes" id="UP000440125"/>
    </source>
</evidence>
<dbReference type="RefSeq" id="WP_155863913.1">
    <property type="nucleotide sequence ID" value="NZ_WFIY01000004.1"/>
</dbReference>
<gene>
    <name evidence="1" type="ORF">D1867_09465</name>
</gene>
<protein>
    <submittedName>
        <fullName evidence="1">Uncharacterized protein</fullName>
    </submittedName>
</protein>
<name>A0A6A9QGY2_ACIIN</name>